<keyword evidence="3" id="KW-1185">Reference proteome</keyword>
<evidence type="ECO:0000313" key="3">
    <source>
        <dbReference type="Proteomes" id="UP000188320"/>
    </source>
</evidence>
<dbReference type="EMBL" id="LSSK01001713">
    <property type="protein sequence ID" value="OMH78970.1"/>
    <property type="molecule type" value="Genomic_DNA"/>
</dbReference>
<evidence type="ECO:0000313" key="2">
    <source>
        <dbReference type="EMBL" id="OMH78970.1"/>
    </source>
</evidence>
<dbReference type="AlphaFoldDB" id="A0A1R1PDA0"/>
<organism evidence="2 3">
    <name type="scientific">Zancudomyces culisetae</name>
    <name type="common">Gut fungus</name>
    <name type="synonym">Smittium culisetae</name>
    <dbReference type="NCBI Taxonomy" id="1213189"/>
    <lineage>
        <taxon>Eukaryota</taxon>
        <taxon>Fungi</taxon>
        <taxon>Fungi incertae sedis</taxon>
        <taxon>Zoopagomycota</taxon>
        <taxon>Kickxellomycotina</taxon>
        <taxon>Harpellomycetes</taxon>
        <taxon>Harpellales</taxon>
        <taxon>Legeriomycetaceae</taxon>
        <taxon>Zancudomyces</taxon>
    </lineage>
</organism>
<protein>
    <submittedName>
        <fullName evidence="2">Uncharacterized protein</fullName>
    </submittedName>
</protein>
<feature type="region of interest" description="Disordered" evidence="1">
    <location>
        <begin position="62"/>
        <end position="114"/>
    </location>
</feature>
<comment type="caution">
    <text evidence="2">The sequence shown here is derived from an EMBL/GenBank/DDBJ whole genome shotgun (WGS) entry which is preliminary data.</text>
</comment>
<name>A0A1R1PDA0_ZANCU</name>
<gene>
    <name evidence="2" type="ORF">AX774_g7623</name>
</gene>
<feature type="region of interest" description="Disordered" evidence="1">
    <location>
        <begin position="1"/>
        <end position="25"/>
    </location>
</feature>
<proteinExistence type="predicted"/>
<sequence length="211" mass="23977">MKVQEISSGIGPSKDKTETQFYQHQHQYQYSKSNSKCSNTSMASSFNSAYYSADQLAGVLSSKPSNVEDKTGISTGPKHDNNSYKNNDGSKSSDNCSNDNNRKRMDTTFTSTSTSTDKDMFAIDQHPEYKILMSKLKRSDDRVQILDEENYTLQMNVSELTTRLEQAEKTHRKERVAATKRGQAEKNYLIQQMAEKQKANENQPNQWGKCL</sequence>
<reference evidence="3" key="1">
    <citation type="submission" date="2017-01" db="EMBL/GenBank/DDBJ databases">
        <authorList>
            <person name="Wang Y."/>
            <person name="White M."/>
            <person name="Kvist S."/>
            <person name="Moncalvo J.-M."/>
        </authorList>
    </citation>
    <scope>NUCLEOTIDE SEQUENCE [LARGE SCALE GENOMIC DNA]</scope>
    <source>
        <strain evidence="3">COL-18-3</strain>
    </source>
</reference>
<feature type="compositionally biased region" description="Basic and acidic residues" evidence="1">
    <location>
        <begin position="66"/>
        <end position="82"/>
    </location>
</feature>
<feature type="compositionally biased region" description="Low complexity" evidence="1">
    <location>
        <begin position="83"/>
        <end position="99"/>
    </location>
</feature>
<dbReference type="Proteomes" id="UP000188320">
    <property type="component" value="Unassembled WGS sequence"/>
</dbReference>
<evidence type="ECO:0000256" key="1">
    <source>
        <dbReference type="SAM" id="MobiDB-lite"/>
    </source>
</evidence>
<accession>A0A1R1PDA0</accession>